<accession>A0A2G9T603</accession>
<dbReference type="EMBL" id="KZ413914">
    <property type="protein sequence ID" value="PIO53381.1"/>
    <property type="molecule type" value="Genomic_DNA"/>
</dbReference>
<dbReference type="Proteomes" id="UP000230423">
    <property type="component" value="Unassembled WGS sequence"/>
</dbReference>
<keyword evidence="2" id="KW-1185">Reference proteome</keyword>
<protein>
    <submittedName>
        <fullName evidence="1">Uncharacterized protein</fullName>
    </submittedName>
</protein>
<sequence>LRSDVSLKATTLCVEQANNCSLQCWSWEVGYIHCNRSSSANDTNRSTYRRLWNCARNAIRAMSHGSE</sequence>
<gene>
    <name evidence="1" type="ORF">TELCIR_25286</name>
</gene>
<evidence type="ECO:0000313" key="1">
    <source>
        <dbReference type="EMBL" id="PIO53381.1"/>
    </source>
</evidence>
<evidence type="ECO:0000313" key="2">
    <source>
        <dbReference type="Proteomes" id="UP000230423"/>
    </source>
</evidence>
<reference evidence="1 2" key="1">
    <citation type="submission" date="2015-09" db="EMBL/GenBank/DDBJ databases">
        <title>Draft genome of the parasitic nematode Teladorsagia circumcincta isolate WARC Sus (inbred).</title>
        <authorList>
            <person name="Mitreva M."/>
        </authorList>
    </citation>
    <scope>NUCLEOTIDE SEQUENCE [LARGE SCALE GENOMIC DNA]</scope>
    <source>
        <strain evidence="1 2">S</strain>
    </source>
</reference>
<feature type="non-terminal residue" evidence="1">
    <location>
        <position position="1"/>
    </location>
</feature>
<name>A0A2G9T603_TELCI</name>
<proteinExistence type="predicted"/>
<dbReference type="AlphaFoldDB" id="A0A2G9T603"/>
<organism evidence="1 2">
    <name type="scientific">Teladorsagia circumcincta</name>
    <name type="common">Brown stomach worm</name>
    <name type="synonym">Ostertagia circumcincta</name>
    <dbReference type="NCBI Taxonomy" id="45464"/>
    <lineage>
        <taxon>Eukaryota</taxon>
        <taxon>Metazoa</taxon>
        <taxon>Ecdysozoa</taxon>
        <taxon>Nematoda</taxon>
        <taxon>Chromadorea</taxon>
        <taxon>Rhabditida</taxon>
        <taxon>Rhabditina</taxon>
        <taxon>Rhabditomorpha</taxon>
        <taxon>Strongyloidea</taxon>
        <taxon>Trichostrongylidae</taxon>
        <taxon>Teladorsagia</taxon>
    </lineage>
</organism>